<dbReference type="InterPro" id="IPR006153">
    <property type="entry name" value="Cation/H_exchanger_TM"/>
</dbReference>
<feature type="transmembrane region" description="Helical" evidence="9">
    <location>
        <begin position="105"/>
        <end position="125"/>
    </location>
</feature>
<evidence type="ECO:0000256" key="7">
    <source>
        <dbReference type="ARBA" id="ARBA00023065"/>
    </source>
</evidence>
<feature type="transmembrane region" description="Helical" evidence="9">
    <location>
        <begin position="350"/>
        <end position="372"/>
    </location>
</feature>
<keyword evidence="2" id="KW-0813">Transport</keyword>
<evidence type="ECO:0000256" key="4">
    <source>
        <dbReference type="ARBA" id="ARBA00022475"/>
    </source>
</evidence>
<feature type="transmembrane region" description="Helical" evidence="9">
    <location>
        <begin position="80"/>
        <end position="99"/>
    </location>
</feature>
<comment type="caution">
    <text evidence="11">The sequence shown here is derived from an EMBL/GenBank/DDBJ whole genome shotgun (WGS) entry which is preliminary data.</text>
</comment>
<proteinExistence type="predicted"/>
<evidence type="ECO:0000256" key="5">
    <source>
        <dbReference type="ARBA" id="ARBA00022692"/>
    </source>
</evidence>
<dbReference type="InterPro" id="IPR001763">
    <property type="entry name" value="Rhodanese-like_dom"/>
</dbReference>
<dbReference type="InterPro" id="IPR038770">
    <property type="entry name" value="Na+/solute_symporter_sf"/>
</dbReference>
<keyword evidence="7" id="KW-0406">Ion transport</keyword>
<keyword evidence="6 9" id="KW-1133">Transmembrane helix</keyword>
<feature type="transmembrane region" description="Helical" evidence="9">
    <location>
        <begin position="271"/>
        <end position="288"/>
    </location>
</feature>
<dbReference type="GO" id="GO:0015297">
    <property type="term" value="F:antiporter activity"/>
    <property type="evidence" value="ECO:0007669"/>
    <property type="project" value="UniProtKB-KW"/>
</dbReference>
<dbReference type="Gene3D" id="3.40.250.10">
    <property type="entry name" value="Rhodanese-like domain"/>
    <property type="match status" value="1"/>
</dbReference>
<feature type="domain" description="Rhodanese" evidence="10">
    <location>
        <begin position="483"/>
        <end position="534"/>
    </location>
</feature>
<dbReference type="GO" id="GO:0005886">
    <property type="term" value="C:plasma membrane"/>
    <property type="evidence" value="ECO:0007669"/>
    <property type="project" value="UniProtKB-SubCell"/>
</dbReference>
<dbReference type="GO" id="GO:1902600">
    <property type="term" value="P:proton transmembrane transport"/>
    <property type="evidence" value="ECO:0007669"/>
    <property type="project" value="InterPro"/>
</dbReference>
<feature type="transmembrane region" description="Helical" evidence="9">
    <location>
        <begin position="413"/>
        <end position="439"/>
    </location>
</feature>
<name>A0A831WYV3_9BACT</name>
<evidence type="ECO:0000256" key="9">
    <source>
        <dbReference type="SAM" id="Phobius"/>
    </source>
</evidence>
<dbReference type="Pfam" id="PF00999">
    <property type="entry name" value="Na_H_Exchanger"/>
    <property type="match status" value="1"/>
</dbReference>
<evidence type="ECO:0000256" key="8">
    <source>
        <dbReference type="ARBA" id="ARBA00023136"/>
    </source>
</evidence>
<dbReference type="Pfam" id="PF00581">
    <property type="entry name" value="Rhodanese"/>
    <property type="match status" value="1"/>
</dbReference>
<reference evidence="11" key="1">
    <citation type="journal article" date="2020" name="mSystems">
        <title>Genome- and Community-Level Interaction Insights into Carbon Utilization and Element Cycling Functions of Hydrothermarchaeota in Hydrothermal Sediment.</title>
        <authorList>
            <person name="Zhou Z."/>
            <person name="Liu Y."/>
            <person name="Xu W."/>
            <person name="Pan J."/>
            <person name="Luo Z.H."/>
            <person name="Li M."/>
        </authorList>
    </citation>
    <scope>NUCLEOTIDE SEQUENCE [LARGE SCALE GENOMIC DNA]</scope>
    <source>
        <strain evidence="11">SpSt-210</strain>
    </source>
</reference>
<dbReference type="InterPro" id="IPR036873">
    <property type="entry name" value="Rhodanese-like_dom_sf"/>
</dbReference>
<evidence type="ECO:0000313" key="11">
    <source>
        <dbReference type="EMBL" id="HEG89979.1"/>
    </source>
</evidence>
<evidence type="ECO:0000259" key="10">
    <source>
        <dbReference type="PROSITE" id="PS50206"/>
    </source>
</evidence>
<feature type="transmembrane region" description="Helical" evidence="9">
    <location>
        <begin position="384"/>
        <end position="407"/>
    </location>
</feature>
<dbReference type="AlphaFoldDB" id="A0A831WYV3"/>
<feature type="transmembrane region" description="Helical" evidence="9">
    <location>
        <begin position="55"/>
        <end position="73"/>
    </location>
</feature>
<feature type="transmembrane region" description="Helical" evidence="9">
    <location>
        <begin position="325"/>
        <end position="344"/>
    </location>
</feature>
<protein>
    <recommendedName>
        <fullName evidence="10">Rhodanese domain-containing protein</fullName>
    </recommendedName>
</protein>
<feature type="transmembrane region" description="Helical" evidence="9">
    <location>
        <begin position="200"/>
        <end position="221"/>
    </location>
</feature>
<feature type="transmembrane region" description="Helical" evidence="9">
    <location>
        <begin position="233"/>
        <end position="259"/>
    </location>
</feature>
<sequence>MTRRSWVRIPPPLPPERPRDIPLGRIVFRTRFLRRHIGLRLPQQRGEPVPDLTPAFALTAIVLILTALASGIVARVPISYPLIFLVLGVLLGPTGFGIIDLTPHSPMLEVITILTLALVLFIDALKIRFDEVGDDWLIPILSLGPGTILTTAVYTVAAYALFSTTLAESLLLGAILSSTDPVVLRDVLRDERIPRSVRRALGVEAGTNDLIVLPIVLILIAMLESSTQSLERWLAFLGQLFVLGPLAGIGIGWTGAWLMAKADARFGISRLYQALYGLGLVLAAYVAGESIGGSGFVAAFAAGATISISNVELCDCFVEYGETTAEIAMLLAFTLFGALLSTMVTQIELVPALLFALVGIAVARPLAMTLVLRRAVASRQARLFISWFGPRGLNSLLLALLAIHSGVSGAERLLAIAGVVVFASVILHGSSATPLAAWYGRIVAEAAQTPGEERESTAAGLFRSTAGEVPRISASGLADLLAGPSPPVVLDVRARAHYAEDHVRIPGSIRVPPDQVVEWATGRSRDRPVVTYCT</sequence>
<accession>A0A831WYV3</accession>
<dbReference type="Gene3D" id="1.20.1530.20">
    <property type="match status" value="1"/>
</dbReference>
<dbReference type="PANTHER" id="PTHR32507:SF8">
    <property type="entry name" value="CNH1P"/>
    <property type="match status" value="1"/>
</dbReference>
<feature type="transmembrane region" description="Helical" evidence="9">
    <location>
        <begin position="294"/>
        <end position="313"/>
    </location>
</feature>
<feature type="transmembrane region" description="Helical" evidence="9">
    <location>
        <begin position="137"/>
        <end position="162"/>
    </location>
</feature>
<dbReference type="EMBL" id="DSIY01000019">
    <property type="protein sequence ID" value="HEG89979.1"/>
    <property type="molecule type" value="Genomic_DNA"/>
</dbReference>
<keyword evidence="5 9" id="KW-0812">Transmembrane</keyword>
<keyword evidence="8 9" id="KW-0472">Membrane</keyword>
<organism evidence="11">
    <name type="scientific">Thermorudis peleae</name>
    <dbReference type="NCBI Taxonomy" id="1382356"/>
    <lineage>
        <taxon>Bacteria</taxon>
        <taxon>Pseudomonadati</taxon>
        <taxon>Thermomicrobiota</taxon>
        <taxon>Thermomicrobia</taxon>
        <taxon>Thermomicrobia incertae sedis</taxon>
        <taxon>Thermorudis</taxon>
    </lineage>
</organism>
<dbReference type="PANTHER" id="PTHR32507">
    <property type="entry name" value="NA(+)/H(+) ANTIPORTER 1"/>
    <property type="match status" value="1"/>
</dbReference>
<evidence type="ECO:0000256" key="1">
    <source>
        <dbReference type="ARBA" id="ARBA00004651"/>
    </source>
</evidence>
<dbReference type="PROSITE" id="PS50206">
    <property type="entry name" value="RHODANESE_3"/>
    <property type="match status" value="1"/>
</dbReference>
<evidence type="ECO:0000256" key="6">
    <source>
        <dbReference type="ARBA" id="ARBA00022989"/>
    </source>
</evidence>
<comment type="subcellular location">
    <subcellularLocation>
        <location evidence="1">Cell membrane</location>
        <topology evidence="1">Multi-pass membrane protein</topology>
    </subcellularLocation>
</comment>
<evidence type="ECO:0000256" key="3">
    <source>
        <dbReference type="ARBA" id="ARBA00022449"/>
    </source>
</evidence>
<dbReference type="SUPFAM" id="SSF52821">
    <property type="entry name" value="Rhodanese/Cell cycle control phosphatase"/>
    <property type="match status" value="1"/>
</dbReference>
<keyword evidence="3" id="KW-0050">Antiport</keyword>
<evidence type="ECO:0000256" key="2">
    <source>
        <dbReference type="ARBA" id="ARBA00022448"/>
    </source>
</evidence>
<gene>
    <name evidence="11" type="ORF">ENP34_00805</name>
</gene>
<keyword evidence="4" id="KW-1003">Cell membrane</keyword>